<comment type="caution">
    <text evidence="6">The sequence shown here is derived from an EMBL/GenBank/DDBJ whole genome shotgun (WGS) entry which is preliminary data.</text>
</comment>
<proteinExistence type="predicted"/>
<reference evidence="7" key="1">
    <citation type="journal article" date="2019" name="Int. J. Syst. Evol. Microbiol.">
        <title>The Global Catalogue of Microorganisms (GCM) 10K type strain sequencing project: providing services to taxonomists for standard genome sequencing and annotation.</title>
        <authorList>
            <consortium name="The Broad Institute Genomics Platform"/>
            <consortium name="The Broad Institute Genome Sequencing Center for Infectious Disease"/>
            <person name="Wu L."/>
            <person name="Ma J."/>
        </authorList>
    </citation>
    <scope>NUCLEOTIDE SEQUENCE [LARGE SCALE GENOMIC DNA]</scope>
    <source>
        <strain evidence="7">JCM 17388</strain>
    </source>
</reference>
<dbReference type="InterPro" id="IPR010998">
    <property type="entry name" value="Integrase_recombinase_N"/>
</dbReference>
<dbReference type="InterPro" id="IPR002104">
    <property type="entry name" value="Integrase_catalytic"/>
</dbReference>
<keyword evidence="7" id="KW-1185">Reference proteome</keyword>
<evidence type="ECO:0000313" key="6">
    <source>
        <dbReference type="EMBL" id="GAA4203795.1"/>
    </source>
</evidence>
<dbReference type="PANTHER" id="PTHR30349:SF81">
    <property type="entry name" value="TYROSINE RECOMBINASE XERC"/>
    <property type="match status" value="1"/>
</dbReference>
<dbReference type="InterPro" id="IPR044068">
    <property type="entry name" value="CB"/>
</dbReference>
<organism evidence="6 7">
    <name type="scientific">Streptosporangium oxazolinicum</name>
    <dbReference type="NCBI Taxonomy" id="909287"/>
    <lineage>
        <taxon>Bacteria</taxon>
        <taxon>Bacillati</taxon>
        <taxon>Actinomycetota</taxon>
        <taxon>Actinomycetes</taxon>
        <taxon>Streptosporangiales</taxon>
        <taxon>Streptosporangiaceae</taxon>
        <taxon>Streptosporangium</taxon>
    </lineage>
</organism>
<dbReference type="PROSITE" id="PS51900">
    <property type="entry name" value="CB"/>
    <property type="match status" value="1"/>
</dbReference>
<keyword evidence="2" id="KW-0233">DNA recombination</keyword>
<sequence length="359" mass="39919">MYVIMAYYHVHERSWQRGDQAHLALGRCATPARYPVHRTGRRAAACMSAAPKVAALRGGNVTLAAAADAFLAIPRTANPNTHRAYASAIDRTIDRLGRDRPLAEVADTEIGAALGELWGASAPATWNRNRAAVTSWLSWCQAKKHWAAPSVPAEAERRKETADETRAVGKTTIHRLLSRRDIPLRERALWRMLYETAARAAEILALNVEDLDLEHRRAPVRSKGGATEWVYWDSGTAHLLPRLLRLPEGSARTRGPLFLSERRPVPARRPAAADICPHTGRARLGYDRARVLLEKYAGLDLHQLRHSAATHLGEAEVPLQLIMGKTRHKNPRTAMRYVKPGAEAIAKVTEVLAPRRRTH</sequence>
<dbReference type="Pfam" id="PF00589">
    <property type="entry name" value="Phage_integrase"/>
    <property type="match status" value="1"/>
</dbReference>
<dbReference type="EMBL" id="BAABAQ010000013">
    <property type="protein sequence ID" value="GAA4203795.1"/>
    <property type="molecule type" value="Genomic_DNA"/>
</dbReference>
<feature type="domain" description="Tyr recombinase" evidence="4">
    <location>
        <begin position="163"/>
        <end position="350"/>
    </location>
</feature>
<dbReference type="InterPro" id="IPR011010">
    <property type="entry name" value="DNA_brk_join_enz"/>
</dbReference>
<evidence type="ECO:0000259" key="4">
    <source>
        <dbReference type="PROSITE" id="PS51898"/>
    </source>
</evidence>
<gene>
    <name evidence="6" type="ORF">GCM10022252_61960</name>
</gene>
<evidence type="ECO:0000256" key="1">
    <source>
        <dbReference type="ARBA" id="ARBA00023125"/>
    </source>
</evidence>
<dbReference type="Proteomes" id="UP001501251">
    <property type="component" value="Unassembled WGS sequence"/>
</dbReference>
<dbReference type="InterPro" id="IPR050090">
    <property type="entry name" value="Tyrosine_recombinase_XerCD"/>
</dbReference>
<evidence type="ECO:0000259" key="5">
    <source>
        <dbReference type="PROSITE" id="PS51900"/>
    </source>
</evidence>
<protein>
    <submittedName>
        <fullName evidence="6">Site-specific integrase</fullName>
    </submittedName>
</protein>
<keyword evidence="1 3" id="KW-0238">DNA-binding</keyword>
<dbReference type="InterPro" id="IPR013762">
    <property type="entry name" value="Integrase-like_cat_sf"/>
</dbReference>
<name>A0ABP8BCU9_9ACTN</name>
<evidence type="ECO:0000256" key="2">
    <source>
        <dbReference type="ARBA" id="ARBA00023172"/>
    </source>
</evidence>
<dbReference type="Gene3D" id="1.10.443.10">
    <property type="entry name" value="Intergrase catalytic core"/>
    <property type="match status" value="1"/>
</dbReference>
<dbReference type="SUPFAM" id="SSF56349">
    <property type="entry name" value="DNA breaking-rejoining enzymes"/>
    <property type="match status" value="1"/>
</dbReference>
<dbReference type="PANTHER" id="PTHR30349">
    <property type="entry name" value="PHAGE INTEGRASE-RELATED"/>
    <property type="match status" value="1"/>
</dbReference>
<evidence type="ECO:0000313" key="7">
    <source>
        <dbReference type="Proteomes" id="UP001501251"/>
    </source>
</evidence>
<dbReference type="PROSITE" id="PS51898">
    <property type="entry name" value="TYR_RECOMBINASE"/>
    <property type="match status" value="1"/>
</dbReference>
<dbReference type="Gene3D" id="1.10.150.130">
    <property type="match status" value="1"/>
</dbReference>
<evidence type="ECO:0000256" key="3">
    <source>
        <dbReference type="PROSITE-ProRule" id="PRU01248"/>
    </source>
</evidence>
<accession>A0ABP8BCU9</accession>
<feature type="domain" description="Core-binding (CB)" evidence="5">
    <location>
        <begin position="61"/>
        <end position="141"/>
    </location>
</feature>
<dbReference type="CDD" id="cd00397">
    <property type="entry name" value="DNA_BRE_C"/>
    <property type="match status" value="1"/>
</dbReference>